<feature type="non-terminal residue" evidence="2">
    <location>
        <position position="1"/>
    </location>
</feature>
<dbReference type="EMBL" id="GAIX01014788">
    <property type="protein sequence ID" value="JAA77772.1"/>
    <property type="molecule type" value="Transcribed_RNA"/>
</dbReference>
<evidence type="ECO:0000256" key="1">
    <source>
        <dbReference type="SAM" id="MobiDB-lite"/>
    </source>
</evidence>
<accession>S4PRF5</accession>
<feature type="region of interest" description="Disordered" evidence="1">
    <location>
        <begin position="1"/>
        <end position="67"/>
    </location>
</feature>
<protein>
    <submittedName>
        <fullName evidence="2">Pole hole</fullName>
    </submittedName>
</protein>
<sequence length="67" mass="7330">QQQGPDPMDGRAGSIKAGRPTSKTRRAASVEKAIRRLYKIRPRTEASVQTDPSLPRVYASGDAEDHP</sequence>
<reference evidence="2" key="2">
    <citation type="submission" date="2013-05" db="EMBL/GenBank/DDBJ databases">
        <authorList>
            <person name="Carter J.-M."/>
            <person name="Baker S.C."/>
            <person name="Pink R."/>
            <person name="Carter D.R.F."/>
            <person name="Collins A."/>
            <person name="Tomlin J."/>
            <person name="Gibbs M."/>
            <person name="Breuker C.J."/>
        </authorList>
    </citation>
    <scope>NUCLEOTIDE SEQUENCE</scope>
    <source>
        <tissue evidence="2">Ovary</tissue>
    </source>
</reference>
<proteinExistence type="predicted"/>
<reference evidence="2" key="1">
    <citation type="journal article" date="2013" name="BMC Genomics">
        <title>Unscrambling butterfly oogenesis.</title>
        <authorList>
            <person name="Carter J.M."/>
            <person name="Baker S.C."/>
            <person name="Pink R."/>
            <person name="Carter D.R."/>
            <person name="Collins A."/>
            <person name="Tomlin J."/>
            <person name="Gibbs M."/>
            <person name="Breuker C.J."/>
        </authorList>
    </citation>
    <scope>NUCLEOTIDE SEQUENCE</scope>
    <source>
        <tissue evidence="2">Ovary</tissue>
    </source>
</reference>
<feature type="non-terminal residue" evidence="2">
    <location>
        <position position="67"/>
    </location>
</feature>
<evidence type="ECO:0000313" key="2">
    <source>
        <dbReference type="EMBL" id="JAA77772.1"/>
    </source>
</evidence>
<organism evidence="2">
    <name type="scientific">Pararge aegeria</name>
    <name type="common">speckled wood butterfly</name>
    <dbReference type="NCBI Taxonomy" id="116150"/>
    <lineage>
        <taxon>Eukaryota</taxon>
        <taxon>Metazoa</taxon>
        <taxon>Ecdysozoa</taxon>
        <taxon>Arthropoda</taxon>
        <taxon>Hexapoda</taxon>
        <taxon>Insecta</taxon>
        <taxon>Pterygota</taxon>
        <taxon>Neoptera</taxon>
        <taxon>Endopterygota</taxon>
        <taxon>Lepidoptera</taxon>
        <taxon>Glossata</taxon>
        <taxon>Ditrysia</taxon>
        <taxon>Papilionoidea</taxon>
        <taxon>Nymphalidae</taxon>
        <taxon>Satyrinae</taxon>
        <taxon>Satyrini</taxon>
        <taxon>Parargina</taxon>
        <taxon>Pararge</taxon>
    </lineage>
</organism>
<dbReference type="AlphaFoldDB" id="S4PRF5"/>
<name>S4PRF5_9NEOP</name>